<dbReference type="Gene3D" id="2.160.20.10">
    <property type="entry name" value="Single-stranded right-handed beta-helix, Pectin lyase-like"/>
    <property type="match status" value="1"/>
</dbReference>
<evidence type="ECO:0000313" key="4">
    <source>
        <dbReference type="Proteomes" id="UP000308707"/>
    </source>
</evidence>
<keyword evidence="4" id="KW-1185">Reference proteome</keyword>
<feature type="region of interest" description="Disordered" evidence="1">
    <location>
        <begin position="1"/>
        <end position="26"/>
    </location>
</feature>
<sequence>MAGAQAEDRRRGRDGCVSKRAAGMEKKPLSRRDFLSGLAALAVFAASGAARSAAADPAATPRKRGGTRINVRDHGARGDGAGDDTTSFQAAIDALPDDGGTVFVPAGIYVIDPTRSVKLRSRMLLSLADGAKLLAKANAAPRSYVLLGEQLQDVEISGGSIVGDRDSHLGTSGEWGHGIRLSGCVGASIRNIHVSRCWGDGISAGGNMLKGSASRPGRDLLIANVVCTGNRRQGLTLGSYRGARVLDSVFSDTGGTPPAAGIDIEPDTDVARDIAIERCVLRGNRGPGIQLYKRTAGITIANCIIERNRGDGILGLAAVDSVFSQNVIRNNGAKGVTLRAGSRNVRLIGNEFKGNRGDGKAQVKVADDSVSVGVDASNRFE</sequence>
<protein>
    <recommendedName>
        <fullName evidence="2">Right handed beta helix domain-containing protein</fullName>
    </recommendedName>
</protein>
<dbReference type="AlphaFoldDB" id="A0A4U5JTP1"/>
<organism evidence="3 4">
    <name type="scientific">Luteimonas gilva</name>
    <dbReference type="NCBI Taxonomy" id="2572684"/>
    <lineage>
        <taxon>Bacteria</taxon>
        <taxon>Pseudomonadati</taxon>
        <taxon>Pseudomonadota</taxon>
        <taxon>Gammaproteobacteria</taxon>
        <taxon>Lysobacterales</taxon>
        <taxon>Lysobacteraceae</taxon>
        <taxon>Luteimonas</taxon>
    </lineage>
</organism>
<evidence type="ECO:0000256" key="1">
    <source>
        <dbReference type="SAM" id="MobiDB-lite"/>
    </source>
</evidence>
<reference evidence="3 4" key="1">
    <citation type="submission" date="2019-04" db="EMBL/GenBank/DDBJ databases">
        <title>Reference strain of H23.</title>
        <authorList>
            <person name="Luo X."/>
        </authorList>
    </citation>
    <scope>NUCLEOTIDE SEQUENCE [LARGE SCALE GENOMIC DNA]</scope>
    <source>
        <strain evidence="3 4">H23</strain>
    </source>
</reference>
<gene>
    <name evidence="3" type="ORF">FCE95_00525</name>
</gene>
<comment type="caution">
    <text evidence="3">The sequence shown here is derived from an EMBL/GenBank/DDBJ whole genome shotgun (WGS) entry which is preliminary data.</text>
</comment>
<dbReference type="OrthoDB" id="3291491at2"/>
<dbReference type="InterPro" id="IPR011050">
    <property type="entry name" value="Pectin_lyase_fold/virulence"/>
</dbReference>
<evidence type="ECO:0000259" key="2">
    <source>
        <dbReference type="Pfam" id="PF13229"/>
    </source>
</evidence>
<dbReference type="SUPFAM" id="SSF51126">
    <property type="entry name" value="Pectin lyase-like"/>
    <property type="match status" value="1"/>
</dbReference>
<proteinExistence type="predicted"/>
<feature type="domain" description="Right handed beta helix" evidence="2">
    <location>
        <begin position="177"/>
        <end position="352"/>
    </location>
</feature>
<name>A0A4U5JTP1_9GAMM</name>
<dbReference type="InterPro" id="IPR039448">
    <property type="entry name" value="Beta_helix"/>
</dbReference>
<dbReference type="InterPro" id="IPR006626">
    <property type="entry name" value="PbH1"/>
</dbReference>
<dbReference type="EMBL" id="SZUA01000001">
    <property type="protein sequence ID" value="TKR32855.1"/>
    <property type="molecule type" value="Genomic_DNA"/>
</dbReference>
<accession>A0A4U5JTP1</accession>
<dbReference type="RefSeq" id="WP_137265064.1">
    <property type="nucleotide sequence ID" value="NZ_SZUA01000001.1"/>
</dbReference>
<dbReference type="Pfam" id="PF13229">
    <property type="entry name" value="Beta_helix"/>
    <property type="match status" value="1"/>
</dbReference>
<evidence type="ECO:0000313" key="3">
    <source>
        <dbReference type="EMBL" id="TKR32855.1"/>
    </source>
</evidence>
<dbReference type="PROSITE" id="PS51318">
    <property type="entry name" value="TAT"/>
    <property type="match status" value="1"/>
</dbReference>
<dbReference type="Proteomes" id="UP000308707">
    <property type="component" value="Unassembled WGS sequence"/>
</dbReference>
<dbReference type="InterPro" id="IPR006311">
    <property type="entry name" value="TAT_signal"/>
</dbReference>
<dbReference type="SMART" id="SM00710">
    <property type="entry name" value="PbH1"/>
    <property type="match status" value="8"/>
</dbReference>
<dbReference type="InterPro" id="IPR012334">
    <property type="entry name" value="Pectin_lyas_fold"/>
</dbReference>
<feature type="region of interest" description="Disordered" evidence="1">
    <location>
        <begin position="54"/>
        <end position="83"/>
    </location>
</feature>